<evidence type="ECO:0000313" key="5">
    <source>
        <dbReference type="EMBL" id="SKA82913.1"/>
    </source>
</evidence>
<comment type="similarity">
    <text evidence="1">In the C-terminal section; belongs to the transferase hexapeptide repeat family.</text>
</comment>
<dbReference type="InterPro" id="IPR001451">
    <property type="entry name" value="Hexapep"/>
</dbReference>
<evidence type="ECO:0000313" key="6">
    <source>
        <dbReference type="Proteomes" id="UP000190460"/>
    </source>
</evidence>
<dbReference type="SUPFAM" id="SSF51161">
    <property type="entry name" value="Trimeric LpxA-like enzymes"/>
    <property type="match status" value="1"/>
</dbReference>
<evidence type="ECO:0000256" key="2">
    <source>
        <dbReference type="ARBA" id="ARBA00007947"/>
    </source>
</evidence>
<dbReference type="Proteomes" id="UP000190460">
    <property type="component" value="Unassembled WGS sequence"/>
</dbReference>
<evidence type="ECO:0000256" key="4">
    <source>
        <dbReference type="ARBA" id="ARBA00023315"/>
    </source>
</evidence>
<name>A0A1T4WZU7_9GAMM</name>
<evidence type="ECO:0000256" key="1">
    <source>
        <dbReference type="ARBA" id="ARBA00007707"/>
    </source>
</evidence>
<dbReference type="GO" id="GO:0016779">
    <property type="term" value="F:nucleotidyltransferase activity"/>
    <property type="evidence" value="ECO:0007669"/>
    <property type="project" value="UniProtKB-ARBA"/>
</dbReference>
<keyword evidence="6" id="KW-1185">Reference proteome</keyword>
<organism evidence="5 6">
    <name type="scientific">Thiothrix eikelboomii</name>
    <dbReference type="NCBI Taxonomy" id="92487"/>
    <lineage>
        <taxon>Bacteria</taxon>
        <taxon>Pseudomonadati</taxon>
        <taxon>Pseudomonadota</taxon>
        <taxon>Gammaproteobacteria</taxon>
        <taxon>Thiotrichales</taxon>
        <taxon>Thiotrichaceae</taxon>
        <taxon>Thiothrix</taxon>
    </lineage>
</organism>
<dbReference type="InterPro" id="IPR050065">
    <property type="entry name" value="GlmU-like"/>
</dbReference>
<reference evidence="5 6" key="1">
    <citation type="submission" date="2017-02" db="EMBL/GenBank/DDBJ databases">
        <authorList>
            <person name="Peterson S.W."/>
        </authorList>
    </citation>
    <scope>NUCLEOTIDE SEQUENCE [LARGE SCALE GENOMIC DNA]</scope>
    <source>
        <strain evidence="5 6">ATCC 49788</strain>
    </source>
</reference>
<gene>
    <name evidence="5" type="ORF">SAMN02745130_02328</name>
</gene>
<dbReference type="InterPro" id="IPR011004">
    <property type="entry name" value="Trimer_LpxA-like_sf"/>
</dbReference>
<proteinExistence type="inferred from homology"/>
<evidence type="ECO:0000256" key="3">
    <source>
        <dbReference type="ARBA" id="ARBA00022679"/>
    </source>
</evidence>
<dbReference type="PANTHER" id="PTHR43584">
    <property type="entry name" value="NUCLEOTIDYL TRANSFERASE"/>
    <property type="match status" value="1"/>
</dbReference>
<dbReference type="Pfam" id="PF00132">
    <property type="entry name" value="Hexapep"/>
    <property type="match status" value="1"/>
</dbReference>
<comment type="similarity">
    <text evidence="2">In the N-terminal section; belongs to the N-acetylglucosamine-1-phosphate uridyltransferase family.</text>
</comment>
<dbReference type="GO" id="GO:0016746">
    <property type="term" value="F:acyltransferase activity"/>
    <property type="evidence" value="ECO:0007669"/>
    <property type="project" value="UniProtKB-KW"/>
</dbReference>
<dbReference type="RefSeq" id="WP_078922802.1">
    <property type="nucleotide sequence ID" value="NZ_FUYB01000011.1"/>
</dbReference>
<accession>A0A1T4WZU7</accession>
<protein>
    <submittedName>
        <fullName evidence="5">Transferase hexapeptide (Six repeat-containing protein)</fullName>
    </submittedName>
</protein>
<dbReference type="OrthoDB" id="9803036at2"/>
<keyword evidence="3 5" id="KW-0808">Transferase</keyword>
<dbReference type="Gene3D" id="2.160.10.10">
    <property type="entry name" value="Hexapeptide repeat proteins"/>
    <property type="match status" value="1"/>
</dbReference>
<dbReference type="EMBL" id="FUYB01000011">
    <property type="protein sequence ID" value="SKA82913.1"/>
    <property type="molecule type" value="Genomic_DNA"/>
</dbReference>
<keyword evidence="4" id="KW-0012">Acyltransferase</keyword>
<sequence length="207" mass="22188">MSLPNIGDFIDSPNSLLLSLIGKLTPWQALSELESLIDKLLLGLDSQEYLINNKQAIHKSATIEPNAQLKGSMIIGSNCFIANGSLVRGGVILEANCTIGHCSELKTAFLFTGSKLAHLNFVGDSVIGSDVNIEGGAVIANYRNEWLDKEIQIFHKNQHIATGVLKFGALVGNHSRIGANAVIAPGAILSPNTIIRRGEAVDQYQNT</sequence>
<dbReference type="AlphaFoldDB" id="A0A1T4WZU7"/>
<dbReference type="STRING" id="92487.SAMN02745130_02328"/>
<dbReference type="PANTHER" id="PTHR43584:SF8">
    <property type="entry name" value="N-ACETYLMURAMATE ALPHA-1-PHOSPHATE URIDYLYLTRANSFERASE"/>
    <property type="match status" value="1"/>
</dbReference>